<protein>
    <recommendedName>
        <fullName evidence="1">Polysaccharide pyruvyl transferase domain-containing protein</fullName>
    </recommendedName>
</protein>
<comment type="caution">
    <text evidence="2">The sequence shown here is derived from an EMBL/GenBank/DDBJ whole genome shotgun (WGS) entry which is preliminary data.</text>
</comment>
<proteinExistence type="predicted"/>
<feature type="domain" description="Polysaccharide pyruvyl transferase" evidence="1">
    <location>
        <begin position="14"/>
        <end position="269"/>
    </location>
</feature>
<evidence type="ECO:0000313" key="3">
    <source>
        <dbReference type="Proteomes" id="UP000075763"/>
    </source>
</evidence>
<gene>
    <name evidence="2" type="ORF">A2I96_15990</name>
</gene>
<dbReference type="Pfam" id="PF04230">
    <property type="entry name" value="PS_pyruv_trans"/>
    <property type="match status" value="1"/>
</dbReference>
<organism evidence="2 3">
    <name type="scientific">Pseudoalteromonas tetraodonis</name>
    <dbReference type="NCBI Taxonomy" id="43659"/>
    <lineage>
        <taxon>Bacteria</taxon>
        <taxon>Pseudomonadati</taxon>
        <taxon>Pseudomonadota</taxon>
        <taxon>Gammaproteobacteria</taxon>
        <taxon>Alteromonadales</taxon>
        <taxon>Pseudoalteromonadaceae</taxon>
        <taxon>Pseudoalteromonas</taxon>
    </lineage>
</organism>
<evidence type="ECO:0000259" key="1">
    <source>
        <dbReference type="Pfam" id="PF04230"/>
    </source>
</evidence>
<sequence>MMKVTIAAVPYSDNLGDGVIADNLEDFLLRESDCEVTICDISYRTEVSTSVNKENKLDFFMSLPKIIRQLFVVTFFTLKYLTKGRKYLCKRIKDADLLCVGGGQLISDVDLNFPIKLYFLIRVAERYNIPTKIISVGVANKWNWISKALMGRVLRSHTVSLVSVRDELSKENLAKYFDYTDSIILPDPALMSLYVKEYTESKQRKDDKNFIGVGIADLNALNYSADKLSLRENNKSLHYLEIIKMINNLGFRATLFTMVQQKMKGIFILNYYRY</sequence>
<dbReference type="EMBL" id="LVCN01000032">
    <property type="protein sequence ID" value="KYL33917.1"/>
    <property type="molecule type" value="Genomic_DNA"/>
</dbReference>
<dbReference type="Proteomes" id="UP000075763">
    <property type="component" value="Unassembled WGS sequence"/>
</dbReference>
<evidence type="ECO:0000313" key="2">
    <source>
        <dbReference type="EMBL" id="KYL33917.1"/>
    </source>
</evidence>
<name>A0ABD4EL73_9GAMM</name>
<accession>A0ABD4EL73</accession>
<dbReference type="AlphaFoldDB" id="A0ABD4EL73"/>
<dbReference type="InterPro" id="IPR007345">
    <property type="entry name" value="Polysacch_pyruvyl_Trfase"/>
</dbReference>
<reference evidence="2 3" key="1">
    <citation type="submission" date="2016-03" db="EMBL/GenBank/DDBJ databases">
        <authorList>
            <person name="Zhang H."/>
            <person name="Liu R."/>
            <person name="Wang M."/>
            <person name="Wang H."/>
            <person name="Wang L."/>
            <person name="Song L."/>
        </authorList>
    </citation>
    <scope>NUCLEOTIDE SEQUENCE [LARGE SCALE GENOMIC DNA]</scope>
    <source>
        <strain evidence="2 3">DSM 16099</strain>
    </source>
</reference>